<evidence type="ECO:0000313" key="6">
    <source>
        <dbReference type="Proteomes" id="UP000326912"/>
    </source>
</evidence>
<keyword evidence="1" id="KW-0328">Glycosyltransferase</keyword>
<evidence type="ECO:0008006" key="7">
    <source>
        <dbReference type="Google" id="ProtNLM"/>
    </source>
</evidence>
<dbReference type="PANTHER" id="PTHR12526">
    <property type="entry name" value="GLYCOSYLTRANSFERASE"/>
    <property type="match status" value="1"/>
</dbReference>
<dbReference type="InterPro" id="IPR001296">
    <property type="entry name" value="Glyco_trans_1"/>
</dbReference>
<dbReference type="Pfam" id="PF13439">
    <property type="entry name" value="Glyco_transf_4"/>
    <property type="match status" value="1"/>
</dbReference>
<feature type="domain" description="Glycosyl transferase family 1" evidence="3">
    <location>
        <begin position="210"/>
        <end position="381"/>
    </location>
</feature>
<keyword evidence="2" id="KW-0808">Transferase</keyword>
<evidence type="ECO:0000313" key="5">
    <source>
        <dbReference type="EMBL" id="GER86352.1"/>
    </source>
</evidence>
<evidence type="ECO:0000256" key="2">
    <source>
        <dbReference type="ARBA" id="ARBA00022679"/>
    </source>
</evidence>
<evidence type="ECO:0000259" key="4">
    <source>
        <dbReference type="Pfam" id="PF13439"/>
    </source>
</evidence>
<dbReference type="PANTHER" id="PTHR12526:SF629">
    <property type="entry name" value="TEICHURONIC ACID BIOSYNTHESIS GLYCOSYLTRANSFERASE TUAH-RELATED"/>
    <property type="match status" value="1"/>
</dbReference>
<keyword evidence="6" id="KW-1185">Reference proteome</keyword>
<dbReference type="GO" id="GO:0016757">
    <property type="term" value="F:glycosyltransferase activity"/>
    <property type="evidence" value="ECO:0007669"/>
    <property type="project" value="UniProtKB-KW"/>
</dbReference>
<dbReference type="InterPro" id="IPR028098">
    <property type="entry name" value="Glyco_trans_4-like_N"/>
</dbReference>
<dbReference type="Proteomes" id="UP000326912">
    <property type="component" value="Unassembled WGS sequence"/>
</dbReference>
<dbReference type="AlphaFoldDB" id="A0A5J4KHM0"/>
<dbReference type="Gene3D" id="3.40.50.2000">
    <property type="entry name" value="Glycogen Phosphorylase B"/>
    <property type="match status" value="2"/>
</dbReference>
<reference evidence="5 6" key="1">
    <citation type="submission" date="2019-10" db="EMBL/GenBank/DDBJ databases">
        <title>Dictyobacter vulcani sp. nov., within the class Ktedonobacteria, isolated from soil of volcanic Mt. Zao.</title>
        <authorList>
            <person name="Zheng Y."/>
            <person name="Wang C.M."/>
            <person name="Sakai Y."/>
            <person name="Abe K."/>
            <person name="Yokota A."/>
            <person name="Yabe S."/>
        </authorList>
    </citation>
    <scope>NUCLEOTIDE SEQUENCE [LARGE SCALE GENOMIC DNA]</scope>
    <source>
        <strain evidence="5 6">W12</strain>
    </source>
</reference>
<sequence>MTHIDDVLEGTTPLLHPFRVCMYTVRKASSDVRAMRSASALVTAGLAVSIIDIESKRFIQAKKDICGICVHHIILPGWYTSRSFEPYFFVKAVWLLIVSILWLIRARADIYHAGDLTALPACYIAAKLRRKPVILDFYECPIPAPETDIVFWRWLGWLMVISLGAVLPHCEGVIAVSPLIAREFQQRYHLSEVLVLRNILEYCTVAKSDLLRQSLGLSSETRIALYQGGIFANRRLDLLVQAAAFLERDNIIVMMGPSDQKTLVHLQRLISRKGVADRVKIIPPVPYDELLDWTASADIGLIVLDPDYSLSIRLSLPNKLFEYLMAGLPVLSSQLDGVVDILTAYETGRVVTSLTPTNISTAINRMLRDRDELDRMHKNAHNAAKELCWEKEKQQLIHLYQRILGIQET</sequence>
<organism evidence="5 6">
    <name type="scientific">Dictyobacter vulcani</name>
    <dbReference type="NCBI Taxonomy" id="2607529"/>
    <lineage>
        <taxon>Bacteria</taxon>
        <taxon>Bacillati</taxon>
        <taxon>Chloroflexota</taxon>
        <taxon>Ktedonobacteria</taxon>
        <taxon>Ktedonobacterales</taxon>
        <taxon>Dictyobacteraceae</taxon>
        <taxon>Dictyobacter</taxon>
    </lineage>
</organism>
<protein>
    <recommendedName>
        <fullName evidence="7">Glycosyltransferase subfamily 4-like N-terminal domain-containing protein</fullName>
    </recommendedName>
</protein>
<accession>A0A5J4KHM0</accession>
<proteinExistence type="predicted"/>
<dbReference type="Pfam" id="PF00534">
    <property type="entry name" value="Glycos_transf_1"/>
    <property type="match status" value="1"/>
</dbReference>
<name>A0A5J4KHM0_9CHLR</name>
<evidence type="ECO:0000259" key="3">
    <source>
        <dbReference type="Pfam" id="PF00534"/>
    </source>
</evidence>
<gene>
    <name evidence="5" type="ORF">KDW_05140</name>
</gene>
<comment type="caution">
    <text evidence="5">The sequence shown here is derived from an EMBL/GenBank/DDBJ whole genome shotgun (WGS) entry which is preliminary data.</text>
</comment>
<dbReference type="EMBL" id="BKZW01000001">
    <property type="protein sequence ID" value="GER86352.1"/>
    <property type="molecule type" value="Genomic_DNA"/>
</dbReference>
<feature type="domain" description="Glycosyltransferase subfamily 4-like N-terminal" evidence="4">
    <location>
        <begin position="37"/>
        <end position="192"/>
    </location>
</feature>
<evidence type="ECO:0000256" key="1">
    <source>
        <dbReference type="ARBA" id="ARBA00022676"/>
    </source>
</evidence>
<dbReference type="SUPFAM" id="SSF53756">
    <property type="entry name" value="UDP-Glycosyltransferase/glycogen phosphorylase"/>
    <property type="match status" value="1"/>
</dbReference>